<dbReference type="InterPro" id="IPR020616">
    <property type="entry name" value="Thiolase_N"/>
</dbReference>
<dbReference type="PROSITE" id="PS00099">
    <property type="entry name" value="THIOLASE_3"/>
    <property type="match status" value="1"/>
</dbReference>
<feature type="active site" description="Acyl-thioester intermediate" evidence="4">
    <location>
        <position position="91"/>
    </location>
</feature>
<dbReference type="Gene3D" id="3.40.47.10">
    <property type="match status" value="2"/>
</dbReference>
<dbReference type="OrthoDB" id="9764638at2"/>
<dbReference type="InterPro" id="IPR016039">
    <property type="entry name" value="Thiolase-like"/>
</dbReference>
<comment type="similarity">
    <text evidence="1 5">Belongs to the thiolase-like superfamily. Thiolase family.</text>
</comment>
<dbReference type="PANTHER" id="PTHR43365">
    <property type="entry name" value="BLR7806 PROTEIN"/>
    <property type="match status" value="1"/>
</dbReference>
<organism evidence="8">
    <name type="scientific">Chelativorans sp. (strain BNC1)</name>
    <dbReference type="NCBI Taxonomy" id="266779"/>
    <lineage>
        <taxon>Bacteria</taxon>
        <taxon>Pseudomonadati</taxon>
        <taxon>Pseudomonadota</taxon>
        <taxon>Alphaproteobacteria</taxon>
        <taxon>Hyphomicrobiales</taxon>
        <taxon>Phyllobacteriaceae</taxon>
        <taxon>Chelativorans</taxon>
    </lineage>
</organism>
<feature type="domain" description="Thiolase C-terminal" evidence="7">
    <location>
        <begin position="279"/>
        <end position="401"/>
    </location>
</feature>
<evidence type="ECO:0000256" key="5">
    <source>
        <dbReference type="RuleBase" id="RU003557"/>
    </source>
</evidence>
<evidence type="ECO:0000256" key="2">
    <source>
        <dbReference type="ARBA" id="ARBA00022679"/>
    </source>
</evidence>
<evidence type="ECO:0000256" key="3">
    <source>
        <dbReference type="ARBA" id="ARBA00023315"/>
    </source>
</evidence>
<dbReference type="NCBIfam" id="NF006090">
    <property type="entry name" value="PRK08242.1"/>
    <property type="match status" value="1"/>
</dbReference>
<evidence type="ECO:0000256" key="1">
    <source>
        <dbReference type="ARBA" id="ARBA00010982"/>
    </source>
</evidence>
<dbReference type="PANTHER" id="PTHR43365:SF1">
    <property type="entry name" value="ACETYL-COA C-ACYLTRANSFERASE"/>
    <property type="match status" value="1"/>
</dbReference>
<dbReference type="InterPro" id="IPR020613">
    <property type="entry name" value="Thiolase_CS"/>
</dbReference>
<gene>
    <name evidence="8" type="ordered locus">Meso_0022</name>
</gene>
<sequence>MPDAYVYDAVRSPRGRGKKDGALHEVPAVRLAAKMLEAVRDRNGLDTKLVDDIIFGCVDPVGEAGAVIPRSAAFEAGYDNRAPGMQISRFCASGLDAINLGAAKIAGGSDEIVIAGGVESMSRVGMGMSGGAWFMDPSVGLPAWFMPQGVSADLIATKYGFSRDDVDAYAVQSQKRAKRAWDKGHFKNSVVSIKDQNGLTILDQDEHMRPDTDMQSLASLNPSFVVPGEMGGFDAVAVQRYPELEGINHVHHAGNSSGIVDGAAAVLLGSKKAGKSMGLKPRARIRAFTNIGSEPAIMLTGPVDVTKKLLKKAKMKLSDIDLFELNEAFASVVLRYIQAFDIDGDKINVNGGAIAMGHPLGATGAMIFGTVLDELERRDMNTALVTLCIGAGMGTATIIERV</sequence>
<dbReference type="PIRSF" id="PIRSF000429">
    <property type="entry name" value="Ac-CoA_Ac_transf"/>
    <property type="match status" value="1"/>
</dbReference>
<feature type="active site" description="Proton acceptor" evidence="4">
    <location>
        <position position="388"/>
    </location>
</feature>
<dbReference type="KEGG" id="mes:Meso_0022"/>
<dbReference type="PROSITE" id="PS00098">
    <property type="entry name" value="THIOLASE_1"/>
    <property type="match status" value="1"/>
</dbReference>
<dbReference type="InterPro" id="IPR020615">
    <property type="entry name" value="Thiolase_acyl_enz_int_AS"/>
</dbReference>
<accession>Q11ME8</accession>
<dbReference type="SUPFAM" id="SSF53901">
    <property type="entry name" value="Thiolase-like"/>
    <property type="match status" value="2"/>
</dbReference>
<feature type="active site" description="Proton acceptor" evidence="4">
    <location>
        <position position="358"/>
    </location>
</feature>
<evidence type="ECO:0000259" key="6">
    <source>
        <dbReference type="Pfam" id="PF00108"/>
    </source>
</evidence>
<evidence type="ECO:0000313" key="8">
    <source>
        <dbReference type="EMBL" id="ABG61427.1"/>
    </source>
</evidence>
<dbReference type="HOGENOM" id="CLU_031026_2_3_5"/>
<evidence type="ECO:0000256" key="4">
    <source>
        <dbReference type="PIRSR" id="PIRSR000429-1"/>
    </source>
</evidence>
<dbReference type="CDD" id="cd00751">
    <property type="entry name" value="thiolase"/>
    <property type="match status" value="1"/>
</dbReference>
<keyword evidence="3 5" id="KW-0012">Acyltransferase</keyword>
<proteinExistence type="inferred from homology"/>
<feature type="domain" description="Thiolase N-terminal" evidence="6">
    <location>
        <begin position="6"/>
        <end position="229"/>
    </location>
</feature>
<protein>
    <submittedName>
        <fullName evidence="8">Acetyl-CoA acetyltransferase</fullName>
    </submittedName>
</protein>
<dbReference type="eggNOG" id="COG0183">
    <property type="taxonomic scope" value="Bacteria"/>
</dbReference>
<dbReference type="PROSITE" id="PS00737">
    <property type="entry name" value="THIOLASE_2"/>
    <property type="match status" value="1"/>
</dbReference>
<dbReference type="STRING" id="266779.Meso_0022"/>
<keyword evidence="2 5" id="KW-0808">Transferase</keyword>
<dbReference type="Pfam" id="PF02803">
    <property type="entry name" value="Thiolase_C"/>
    <property type="match status" value="1"/>
</dbReference>
<evidence type="ECO:0000259" key="7">
    <source>
        <dbReference type="Pfam" id="PF02803"/>
    </source>
</evidence>
<reference evidence="8" key="1">
    <citation type="submission" date="2006-06" db="EMBL/GenBank/DDBJ databases">
        <title>Complete sequence of chromosome of Chelativorans sp. BNC1.</title>
        <authorList>
            <consortium name="US DOE Joint Genome Institute"/>
            <person name="Copeland A."/>
            <person name="Lucas S."/>
            <person name="Lapidus A."/>
            <person name="Barry K."/>
            <person name="Detter J.C."/>
            <person name="Glavina del Rio T."/>
            <person name="Hammon N."/>
            <person name="Israni S."/>
            <person name="Dalin E."/>
            <person name="Tice H."/>
            <person name="Pitluck S."/>
            <person name="Chertkov O."/>
            <person name="Brettin T."/>
            <person name="Bruce D."/>
            <person name="Han C."/>
            <person name="Tapia R."/>
            <person name="Gilna P."/>
            <person name="Schmutz J."/>
            <person name="Larimer F."/>
            <person name="Land M."/>
            <person name="Hauser L."/>
            <person name="Kyrpides N."/>
            <person name="Mikhailova N."/>
            <person name="Richardson P."/>
        </authorList>
    </citation>
    <scope>NUCLEOTIDE SEQUENCE</scope>
    <source>
        <strain evidence="8">BNC1</strain>
    </source>
</reference>
<dbReference type="Pfam" id="PF00108">
    <property type="entry name" value="Thiolase_N"/>
    <property type="match status" value="1"/>
</dbReference>
<dbReference type="GO" id="GO:0003988">
    <property type="term" value="F:acetyl-CoA C-acyltransferase activity"/>
    <property type="evidence" value="ECO:0007669"/>
    <property type="project" value="UniProtKB-ARBA"/>
</dbReference>
<dbReference type="AlphaFoldDB" id="Q11ME8"/>
<dbReference type="InterPro" id="IPR002155">
    <property type="entry name" value="Thiolase"/>
</dbReference>
<dbReference type="InterPro" id="IPR020617">
    <property type="entry name" value="Thiolase_C"/>
</dbReference>
<dbReference type="InterPro" id="IPR020610">
    <property type="entry name" value="Thiolase_AS"/>
</dbReference>
<dbReference type="EMBL" id="CP000390">
    <property type="protein sequence ID" value="ABG61427.1"/>
    <property type="molecule type" value="Genomic_DNA"/>
</dbReference>
<dbReference type="NCBIfam" id="TIGR01930">
    <property type="entry name" value="AcCoA-C-Actrans"/>
    <property type="match status" value="1"/>
</dbReference>
<name>Q11ME8_CHESB</name>